<evidence type="ECO:0000256" key="15">
    <source>
        <dbReference type="SAM" id="MobiDB-lite"/>
    </source>
</evidence>
<feature type="region of interest" description="Disordered" evidence="15">
    <location>
        <begin position="65"/>
        <end position="209"/>
    </location>
</feature>
<evidence type="ECO:0000313" key="18">
    <source>
        <dbReference type="Proteomes" id="UP000008066"/>
    </source>
</evidence>
<evidence type="ECO:0000256" key="14">
    <source>
        <dbReference type="RuleBase" id="RU004445"/>
    </source>
</evidence>
<keyword evidence="11" id="KW-0464">Manganese</keyword>
<dbReference type="SUPFAM" id="SSF53659">
    <property type="entry name" value="Isocitrate/Isopropylmalate dehydrogenase-like"/>
    <property type="match status" value="1"/>
</dbReference>
<evidence type="ECO:0000256" key="10">
    <source>
        <dbReference type="ARBA" id="ARBA00023027"/>
    </source>
</evidence>
<comment type="cofactor">
    <cofactor evidence="1">
        <name>Mn(2+)</name>
        <dbReference type="ChEBI" id="CHEBI:29035"/>
    </cofactor>
</comment>
<dbReference type="SMART" id="SM01329">
    <property type="entry name" value="Iso_dh"/>
    <property type="match status" value="1"/>
</dbReference>
<evidence type="ECO:0000256" key="1">
    <source>
        <dbReference type="ARBA" id="ARBA00001936"/>
    </source>
</evidence>
<keyword evidence="6" id="KW-0028">Amino-acid biosynthesis</keyword>
<organism evidence="18">
    <name type="scientific">Chaetomium thermophilum (strain DSM 1495 / CBS 144.50 / IMI 039719)</name>
    <name type="common">Thermochaetoides thermophila</name>
    <dbReference type="NCBI Taxonomy" id="759272"/>
    <lineage>
        <taxon>Eukaryota</taxon>
        <taxon>Fungi</taxon>
        <taxon>Dikarya</taxon>
        <taxon>Ascomycota</taxon>
        <taxon>Pezizomycotina</taxon>
        <taxon>Sordariomycetes</taxon>
        <taxon>Sordariomycetidae</taxon>
        <taxon>Sordariales</taxon>
        <taxon>Chaetomiaceae</taxon>
        <taxon>Thermochaetoides</taxon>
    </lineage>
</organism>
<dbReference type="GO" id="GO:0005829">
    <property type="term" value="C:cytosol"/>
    <property type="evidence" value="ECO:0007669"/>
    <property type="project" value="TreeGrafter"/>
</dbReference>
<reference evidence="17 18" key="1">
    <citation type="journal article" date="2011" name="Cell">
        <title>Insight into structure and assembly of the nuclear pore complex by utilizing the genome of a eukaryotic thermophile.</title>
        <authorList>
            <person name="Amlacher S."/>
            <person name="Sarges P."/>
            <person name="Flemming D."/>
            <person name="van Noort V."/>
            <person name="Kunze R."/>
            <person name="Devos D.P."/>
            <person name="Arumugam M."/>
            <person name="Bork P."/>
            <person name="Hurt E."/>
        </authorList>
    </citation>
    <scope>NUCLEOTIDE SEQUENCE [LARGE SCALE GENOMIC DNA]</scope>
    <source>
        <strain evidence="18">DSM 1495 / CBS 144.50 / IMI 039719</strain>
    </source>
</reference>
<dbReference type="InterPro" id="IPR004429">
    <property type="entry name" value="Isopropylmalate_DH"/>
</dbReference>
<dbReference type="GO" id="GO:0000287">
    <property type="term" value="F:magnesium ion binding"/>
    <property type="evidence" value="ECO:0007669"/>
    <property type="project" value="InterPro"/>
</dbReference>
<feature type="compositionally biased region" description="Polar residues" evidence="15">
    <location>
        <begin position="372"/>
        <end position="385"/>
    </location>
</feature>
<dbReference type="GO" id="GO:0051287">
    <property type="term" value="F:NAD binding"/>
    <property type="evidence" value="ECO:0007669"/>
    <property type="project" value="InterPro"/>
</dbReference>
<evidence type="ECO:0000256" key="11">
    <source>
        <dbReference type="ARBA" id="ARBA00023211"/>
    </source>
</evidence>
<dbReference type="FunFam" id="3.40.718.10:FF:000006">
    <property type="entry name" value="3-isopropylmalate dehydrogenase"/>
    <property type="match status" value="1"/>
</dbReference>
<evidence type="ECO:0000256" key="9">
    <source>
        <dbReference type="ARBA" id="ARBA00023002"/>
    </source>
</evidence>
<proteinExistence type="inferred from homology"/>
<evidence type="ECO:0000256" key="2">
    <source>
        <dbReference type="ARBA" id="ARBA00007769"/>
    </source>
</evidence>
<dbReference type="AlphaFoldDB" id="G0S522"/>
<feature type="compositionally biased region" description="Polar residues" evidence="15">
    <location>
        <begin position="677"/>
        <end position="689"/>
    </location>
</feature>
<dbReference type="NCBIfam" id="TIGR00169">
    <property type="entry name" value="leuB"/>
    <property type="match status" value="1"/>
</dbReference>
<gene>
    <name evidence="17" type="ORF">CTHT_0023800</name>
</gene>
<dbReference type="KEGG" id="cthr:CTHT_0023800"/>
<keyword evidence="8" id="KW-0460">Magnesium</keyword>
<dbReference type="PANTHER" id="PTHR42979">
    <property type="entry name" value="3-ISOPROPYLMALATE DEHYDROGENASE"/>
    <property type="match status" value="1"/>
</dbReference>
<dbReference type="PROSITE" id="PS00470">
    <property type="entry name" value="IDH_IMDH"/>
    <property type="match status" value="1"/>
</dbReference>
<accession>G0S522</accession>
<dbReference type="GeneID" id="18256418"/>
<sequence>MSADQPASSFADSTPRPPTPKRTPKLAILPSPVFETPKNNQGRSDESTGWTPRFAEEFSVFNSTPGNFKSLLQSPFPDFSLGTPFSAPSRQKDHLLTEPIVESAVHANELSPEPNQTQPPVESSKALQSPPTSECTPAFSDSASVELPSGPGERSAKKSRRNTAGQETQRQVATPPPTARKGERKIAPKLDTSAMQNDQDFDPQSHFMATAPQGVGNFMTTQGNMFGYPLSAPAAAPGFDPQRSFWDADSSLAGMEIDFGANGAGMFQSSASQQDGGSVDWIRTNPLLHAQGGLMSHANGQVSHGDCQAALVSQPPVSMLVTSADAHAMFATTSYPTPIDDPFGISGNPGGAVNPGLLLSRPPSASMDPAPSFNQQPVRAPSSSLLPAADDDRQISPSRGSSSSATSASTCGQKASGKGELRRSASAKDSPRKPDRTMSSSPVKGVVRLDLSRSLSENRGKKTTATARPSLPPLAPAPRPQSQLMSSAGMGVNRPIMPHPPQRPHMARSLPPKTSSSNSSSSGHHHHRLPSLTSIPEASPGPQMRTQAKFTIDENGRAHVETIVVVNEPPPSTHKRHSIYALPRRPRPEWDSSDDESSSSTDDEPIIIPSRNASFALPDPRKPSAIRSFQSSQKSMSERSVSSASFSSCASFSNSSSRPGSQRRGGTANDSDEETVVNDTTPTRSNGNALSELQKLRESRQRQQQLPDIGVMSSCNQTIGPWMQSAEPGAPEPQGADADARADPKCLAVPGGRRLRKAGFKEHLGSRWHWMRLRTQHTQDINDSTANMATHNIVVFAGDHCGPEVVAEAIKVLKAIEEHSPSAGKFNLQEHPLGGASINKHGVPLTDEALAAAKAADAVLLGAIGGPEWGPSSPVRPEQGLLKLRKELGTFGNLRPCSFASDLLVNSSPLKPEVCRGTDFVVVRELTGGIYFGDRKEDDGSGFALDTEPYSREEIERIARLAGFLALARNPPAKVWSLDKANVLATSRLWRKVVTEVFEKEFPQLELQHQLIDSAAMIMVKNPRALNGIVITSNLFGDIISDEASVIPGSIGLLPSASLGGIPDGNGKCNGIYEPIHGSAPDISGKGIVNPIGTILSVAMMLRYSLNLPKEANAVEEAVKRAIDGGVRTRDLGGTAGTKEMGDAVVAELVKLLKE</sequence>
<comment type="pathway">
    <text evidence="14">Amino-acid biosynthesis; L-leucine biosynthesis; L-leucine from 3-methyl-2-oxobutanoate: step 3/4.</text>
</comment>
<comment type="catalytic activity">
    <reaction evidence="14">
        <text>(2R,3S)-3-isopropylmalate + NAD(+) = 4-methyl-2-oxopentanoate + CO2 + NADH</text>
        <dbReference type="Rhea" id="RHEA:32271"/>
        <dbReference type="ChEBI" id="CHEBI:16526"/>
        <dbReference type="ChEBI" id="CHEBI:17865"/>
        <dbReference type="ChEBI" id="CHEBI:35121"/>
        <dbReference type="ChEBI" id="CHEBI:57540"/>
        <dbReference type="ChEBI" id="CHEBI:57945"/>
        <dbReference type="EC" id="1.1.1.85"/>
    </reaction>
</comment>
<dbReference type="OrthoDB" id="419183at2759"/>
<evidence type="ECO:0000256" key="8">
    <source>
        <dbReference type="ARBA" id="ARBA00022842"/>
    </source>
</evidence>
<feature type="compositionally biased region" description="Polar residues" evidence="15">
    <location>
        <begin position="1"/>
        <end position="12"/>
    </location>
</feature>
<comment type="function">
    <text evidence="14">Catalyzes the oxidation of 3-carboxy-2-hydroxy-4-methylpentanoate (3-isopropylmalate) to 3-carboxy-4-methyl-2-oxopentanoate. The product decarboxylates to 4-methyl-2 oxopentanoate.</text>
</comment>
<keyword evidence="18" id="KW-1185">Reference proteome</keyword>
<feature type="region of interest" description="Disordered" evidence="15">
    <location>
        <begin position="563"/>
        <end position="689"/>
    </location>
</feature>
<dbReference type="Proteomes" id="UP000008066">
    <property type="component" value="Unassembled WGS sequence"/>
</dbReference>
<feature type="domain" description="Isopropylmalate dehydrogenase-like" evidence="16">
    <location>
        <begin position="792"/>
        <end position="1145"/>
    </location>
</feature>
<feature type="compositionally biased region" description="Pro residues" evidence="15">
    <location>
        <begin position="470"/>
        <end position="479"/>
    </location>
</feature>
<feature type="compositionally biased region" description="Low complexity" evidence="15">
    <location>
        <begin position="638"/>
        <end position="666"/>
    </location>
</feature>
<keyword evidence="5 14" id="KW-0432">Leucine biosynthesis</keyword>
<comment type="cofactor">
    <cofactor evidence="14">
        <name>Mg(2+)</name>
        <dbReference type="ChEBI" id="CHEBI:18420"/>
    </cofactor>
    <cofactor evidence="14">
        <name>Mn(2+)</name>
        <dbReference type="ChEBI" id="CHEBI:29035"/>
    </cofactor>
    <text evidence="14">Binds 1 Mg(2+) or Mn(2+) ion per subunit.</text>
</comment>
<feature type="compositionally biased region" description="Polar residues" evidence="15">
    <location>
        <begin position="162"/>
        <end position="172"/>
    </location>
</feature>
<keyword evidence="9 13" id="KW-0560">Oxidoreductase</keyword>
<dbReference type="InterPro" id="IPR024084">
    <property type="entry name" value="IsoPropMal-DH-like_dom"/>
</dbReference>
<comment type="similarity">
    <text evidence="2 13">Belongs to the isocitrate and isopropylmalate dehydrogenases family.</text>
</comment>
<feature type="compositionally biased region" description="Polar residues" evidence="15">
    <location>
        <begin position="37"/>
        <end position="50"/>
    </location>
</feature>
<evidence type="ECO:0000256" key="4">
    <source>
        <dbReference type="ARBA" id="ARBA00013101"/>
    </source>
</evidence>
<evidence type="ECO:0000256" key="13">
    <source>
        <dbReference type="RuleBase" id="RU004443"/>
    </source>
</evidence>
<dbReference type="GO" id="GO:0009098">
    <property type="term" value="P:L-leucine biosynthetic process"/>
    <property type="evidence" value="ECO:0007669"/>
    <property type="project" value="UniProtKB-UniPathway"/>
</dbReference>
<dbReference type="HOGENOM" id="CLU_275947_0_0_1"/>
<feature type="compositionally biased region" description="Polar residues" evidence="15">
    <location>
        <begin position="113"/>
        <end position="143"/>
    </location>
</feature>
<dbReference type="EMBL" id="GL988041">
    <property type="protein sequence ID" value="EGS20547.1"/>
    <property type="molecule type" value="Genomic_DNA"/>
</dbReference>
<dbReference type="Pfam" id="PF00180">
    <property type="entry name" value="Iso_dh"/>
    <property type="match status" value="1"/>
</dbReference>
<dbReference type="eggNOG" id="KOG0786">
    <property type="taxonomic scope" value="Eukaryota"/>
</dbReference>
<evidence type="ECO:0000259" key="16">
    <source>
        <dbReference type="SMART" id="SM01329"/>
    </source>
</evidence>
<feature type="region of interest" description="Disordered" evidence="15">
    <location>
        <begin position="1"/>
        <end position="51"/>
    </location>
</feature>
<feature type="compositionally biased region" description="Low complexity" evidence="15">
    <location>
        <begin position="401"/>
        <end position="410"/>
    </location>
</feature>
<dbReference type="EC" id="1.1.1.85" evidence="4 14"/>
<protein>
    <recommendedName>
        <fullName evidence="4 14">3-isopropylmalate dehydrogenase</fullName>
        <ecNumber evidence="4 14">1.1.1.85</ecNumber>
    </recommendedName>
</protein>
<dbReference type="PANTHER" id="PTHR42979:SF1">
    <property type="entry name" value="3-ISOPROPYLMALATE DEHYDROGENASE"/>
    <property type="match status" value="1"/>
</dbReference>
<dbReference type="GO" id="GO:0003862">
    <property type="term" value="F:3-isopropylmalate dehydrogenase activity"/>
    <property type="evidence" value="ECO:0007669"/>
    <property type="project" value="UniProtKB-EC"/>
</dbReference>
<dbReference type="UniPathway" id="UPA00048">
    <property type="reaction ID" value="UER00072"/>
</dbReference>
<keyword evidence="10 14" id="KW-0520">NAD</keyword>
<evidence type="ECO:0000256" key="6">
    <source>
        <dbReference type="ARBA" id="ARBA00022605"/>
    </source>
</evidence>
<evidence type="ECO:0000313" key="17">
    <source>
        <dbReference type="EMBL" id="EGS20547.1"/>
    </source>
</evidence>
<keyword evidence="12 14" id="KW-0100">Branched-chain amino acid biosynthesis</keyword>
<comment type="subunit">
    <text evidence="3 14">Homodimer.</text>
</comment>
<dbReference type="InterPro" id="IPR019818">
    <property type="entry name" value="IsoCit/isopropylmalate_DH_CS"/>
</dbReference>
<dbReference type="RefSeq" id="XP_006692843.1">
    <property type="nucleotide sequence ID" value="XM_006692780.1"/>
</dbReference>
<feature type="compositionally biased region" description="Low complexity" evidence="15">
    <location>
        <begin position="509"/>
        <end position="522"/>
    </location>
</feature>
<keyword evidence="7 14" id="KW-0479">Metal-binding</keyword>
<dbReference type="Gene3D" id="3.40.718.10">
    <property type="entry name" value="Isopropylmalate Dehydrogenase"/>
    <property type="match status" value="1"/>
</dbReference>
<name>G0S522_CHATD</name>
<evidence type="ECO:0000256" key="12">
    <source>
        <dbReference type="ARBA" id="ARBA00023304"/>
    </source>
</evidence>
<evidence type="ECO:0000256" key="7">
    <source>
        <dbReference type="ARBA" id="ARBA00022723"/>
    </source>
</evidence>
<evidence type="ECO:0000256" key="5">
    <source>
        <dbReference type="ARBA" id="ARBA00022430"/>
    </source>
</evidence>
<evidence type="ECO:0000256" key="3">
    <source>
        <dbReference type="ARBA" id="ARBA00011738"/>
    </source>
</evidence>
<dbReference type="OMA" id="RIMASEF"/>
<dbReference type="STRING" id="759272.G0S522"/>
<feature type="region of interest" description="Disordered" evidence="15">
    <location>
        <begin position="354"/>
        <end position="543"/>
    </location>
</feature>
<feature type="compositionally biased region" description="Acidic residues" evidence="15">
    <location>
        <begin position="591"/>
        <end position="605"/>
    </location>
</feature>